<dbReference type="Gene3D" id="1.10.10.10">
    <property type="entry name" value="Winged helix-like DNA-binding domain superfamily/Winged helix DNA-binding domain"/>
    <property type="match status" value="1"/>
</dbReference>
<dbReference type="InterPro" id="IPR036388">
    <property type="entry name" value="WH-like_DNA-bd_sf"/>
</dbReference>
<proteinExistence type="predicted"/>
<protein>
    <submittedName>
        <fullName evidence="5">Response regulator transcription factor</fullName>
    </submittedName>
</protein>
<dbReference type="Proteomes" id="UP001596203">
    <property type="component" value="Unassembled WGS sequence"/>
</dbReference>
<evidence type="ECO:0000259" key="4">
    <source>
        <dbReference type="PROSITE" id="PS50043"/>
    </source>
</evidence>
<evidence type="ECO:0000313" key="6">
    <source>
        <dbReference type="Proteomes" id="UP001596203"/>
    </source>
</evidence>
<dbReference type="Pfam" id="PF00196">
    <property type="entry name" value="GerE"/>
    <property type="match status" value="1"/>
</dbReference>
<organism evidence="5 6">
    <name type="scientific">Plantactinospora solaniradicis</name>
    <dbReference type="NCBI Taxonomy" id="1723736"/>
    <lineage>
        <taxon>Bacteria</taxon>
        <taxon>Bacillati</taxon>
        <taxon>Actinomycetota</taxon>
        <taxon>Actinomycetes</taxon>
        <taxon>Micromonosporales</taxon>
        <taxon>Micromonosporaceae</taxon>
        <taxon>Plantactinospora</taxon>
    </lineage>
</organism>
<dbReference type="InterPro" id="IPR016032">
    <property type="entry name" value="Sig_transdc_resp-reg_C-effctor"/>
</dbReference>
<keyword evidence="1" id="KW-0805">Transcription regulation</keyword>
<dbReference type="PANTHER" id="PTHR44688:SF16">
    <property type="entry name" value="DNA-BINDING TRANSCRIPTIONAL ACTIVATOR DEVR_DOSR"/>
    <property type="match status" value="1"/>
</dbReference>
<sequence length="54" mass="5721">MARGASNREIAAHLLLAETTVKTHVGSLFKKLGARDRAAAIVFAYDAGLVKPRG</sequence>
<keyword evidence="3" id="KW-0804">Transcription</keyword>
<dbReference type="PROSITE" id="PS50043">
    <property type="entry name" value="HTH_LUXR_2"/>
    <property type="match status" value="1"/>
</dbReference>
<dbReference type="InterPro" id="IPR000792">
    <property type="entry name" value="Tscrpt_reg_LuxR_C"/>
</dbReference>
<dbReference type="SUPFAM" id="SSF46894">
    <property type="entry name" value="C-terminal effector domain of the bipartite response regulators"/>
    <property type="match status" value="1"/>
</dbReference>
<reference evidence="6" key="1">
    <citation type="journal article" date="2019" name="Int. J. Syst. Evol. Microbiol.">
        <title>The Global Catalogue of Microorganisms (GCM) 10K type strain sequencing project: providing services to taxonomists for standard genome sequencing and annotation.</title>
        <authorList>
            <consortium name="The Broad Institute Genomics Platform"/>
            <consortium name="The Broad Institute Genome Sequencing Center for Infectious Disease"/>
            <person name="Wu L."/>
            <person name="Ma J."/>
        </authorList>
    </citation>
    <scope>NUCLEOTIDE SEQUENCE [LARGE SCALE GENOMIC DNA]</scope>
    <source>
        <strain evidence="6">ZS-35-S2</strain>
    </source>
</reference>
<keyword evidence="6" id="KW-1185">Reference proteome</keyword>
<dbReference type="SMART" id="SM00421">
    <property type="entry name" value="HTH_LUXR"/>
    <property type="match status" value="1"/>
</dbReference>
<accession>A0ABW1K9R9</accession>
<keyword evidence="2" id="KW-0238">DNA-binding</keyword>
<evidence type="ECO:0000256" key="1">
    <source>
        <dbReference type="ARBA" id="ARBA00023015"/>
    </source>
</evidence>
<dbReference type="PROSITE" id="PS00622">
    <property type="entry name" value="HTH_LUXR_1"/>
    <property type="match status" value="1"/>
</dbReference>
<feature type="domain" description="HTH luxR-type" evidence="4">
    <location>
        <begin position="1"/>
        <end position="48"/>
    </location>
</feature>
<comment type="caution">
    <text evidence="5">The sequence shown here is derived from an EMBL/GenBank/DDBJ whole genome shotgun (WGS) entry which is preliminary data.</text>
</comment>
<dbReference type="PANTHER" id="PTHR44688">
    <property type="entry name" value="DNA-BINDING TRANSCRIPTIONAL ACTIVATOR DEVR_DOSR"/>
    <property type="match status" value="1"/>
</dbReference>
<dbReference type="EMBL" id="JBHSPR010000012">
    <property type="protein sequence ID" value="MFC6018022.1"/>
    <property type="molecule type" value="Genomic_DNA"/>
</dbReference>
<dbReference type="RefSeq" id="WP_377422954.1">
    <property type="nucleotide sequence ID" value="NZ_JBHSPR010000012.1"/>
</dbReference>
<name>A0ABW1K9R9_9ACTN</name>
<evidence type="ECO:0000313" key="5">
    <source>
        <dbReference type="EMBL" id="MFC6018022.1"/>
    </source>
</evidence>
<dbReference type="PRINTS" id="PR00038">
    <property type="entry name" value="HTHLUXR"/>
</dbReference>
<gene>
    <name evidence="5" type="ORF">ACFP2T_17610</name>
</gene>
<evidence type="ECO:0000256" key="2">
    <source>
        <dbReference type="ARBA" id="ARBA00023125"/>
    </source>
</evidence>
<evidence type="ECO:0000256" key="3">
    <source>
        <dbReference type="ARBA" id="ARBA00023163"/>
    </source>
</evidence>
<dbReference type="CDD" id="cd06170">
    <property type="entry name" value="LuxR_C_like"/>
    <property type="match status" value="1"/>
</dbReference>